<evidence type="ECO:0000256" key="1">
    <source>
        <dbReference type="SAM" id="Phobius"/>
    </source>
</evidence>
<keyword evidence="1" id="KW-1133">Transmembrane helix</keyword>
<dbReference type="HOGENOM" id="CLU_192982_0_0_3"/>
<dbReference type="Proteomes" id="UP000000788">
    <property type="component" value="Chromosome"/>
</dbReference>
<dbReference type="AlphaFoldDB" id="A9B9S8"/>
<keyword evidence="1" id="KW-0812">Transmembrane</keyword>
<proteinExistence type="predicted"/>
<evidence type="ECO:0000313" key="3">
    <source>
        <dbReference type="Proteomes" id="UP000000788"/>
    </source>
</evidence>
<keyword evidence="1" id="KW-0472">Membrane</keyword>
<name>A9B9S8_PROM4</name>
<protein>
    <submittedName>
        <fullName evidence="2">Uncharacterized protein</fullName>
    </submittedName>
</protein>
<dbReference type="EMBL" id="CP000878">
    <property type="protein sequence ID" value="ABX08590.1"/>
    <property type="molecule type" value="Genomic_DNA"/>
</dbReference>
<sequence>MTNPEPDNSQPKWDYTSSRQNFITGAMVVGGNLLVLILYLLYRTVPSVHQIISGKPL</sequence>
<dbReference type="STRING" id="93059.P9211_06591"/>
<evidence type="ECO:0000313" key="2">
    <source>
        <dbReference type="EMBL" id="ABX08590.1"/>
    </source>
</evidence>
<accession>A9B9S8</accession>
<reference evidence="2 3" key="1">
    <citation type="journal article" date="2007" name="PLoS Genet.">
        <title>Patterns and implications of gene gain and loss in the evolution of Prochlorococcus.</title>
        <authorList>
            <person name="Kettler G.C."/>
            <person name="Martiny A.C."/>
            <person name="Huang K."/>
            <person name="Zucker J."/>
            <person name="Coleman M.L."/>
            <person name="Rodrigue S."/>
            <person name="Chen F."/>
            <person name="Lapidus A."/>
            <person name="Ferriera S."/>
            <person name="Johnson J."/>
            <person name="Steglich C."/>
            <person name="Church G.M."/>
            <person name="Richardson P."/>
            <person name="Chisholm S.W."/>
        </authorList>
    </citation>
    <scope>NUCLEOTIDE SEQUENCE [LARGE SCALE GENOMIC DNA]</scope>
    <source>
        <strain evidence="3">MIT 9211</strain>
    </source>
</reference>
<dbReference type="KEGG" id="pmj:P9211_06591"/>
<keyword evidence="3" id="KW-1185">Reference proteome</keyword>
<dbReference type="RefSeq" id="WP_012195212.1">
    <property type="nucleotide sequence ID" value="NC_009976.1"/>
</dbReference>
<gene>
    <name evidence="2" type="ordered locus">P9211_06591</name>
</gene>
<organism evidence="2 3">
    <name type="scientific">Prochlorococcus marinus (strain MIT 9211)</name>
    <dbReference type="NCBI Taxonomy" id="93059"/>
    <lineage>
        <taxon>Bacteria</taxon>
        <taxon>Bacillati</taxon>
        <taxon>Cyanobacteriota</taxon>
        <taxon>Cyanophyceae</taxon>
        <taxon>Synechococcales</taxon>
        <taxon>Prochlorococcaceae</taxon>
        <taxon>Prochlorococcus</taxon>
    </lineage>
</organism>
<feature type="transmembrane region" description="Helical" evidence="1">
    <location>
        <begin position="22"/>
        <end position="42"/>
    </location>
</feature>